<evidence type="ECO:0000313" key="3">
    <source>
        <dbReference type="Proteomes" id="UP000266673"/>
    </source>
</evidence>
<dbReference type="PROSITE" id="PS50011">
    <property type="entry name" value="PROTEIN_KINASE_DOM"/>
    <property type="match status" value="1"/>
</dbReference>
<dbReference type="CDD" id="cd00180">
    <property type="entry name" value="PKc"/>
    <property type="match status" value="1"/>
</dbReference>
<feature type="domain" description="Protein kinase" evidence="1">
    <location>
        <begin position="1"/>
        <end position="154"/>
    </location>
</feature>
<sequence length="154" mass="18054">IYLFTIRDHQNIINFHGIIKTLDESYEIVLQFADEGNLQEYLSKNFLKLEWPDKLRIATEITDGLAFIHQKRIIHCDFKTENILVRKKRMLIADFGLSKRTYEKNNDNFGVSKYTDPQCINGINKYDQKSDIYSLGIILWEISTGKPPQSHTNQ</sequence>
<dbReference type="InterPro" id="IPR008271">
    <property type="entry name" value="Ser/Thr_kinase_AS"/>
</dbReference>
<evidence type="ECO:0000313" key="2">
    <source>
        <dbReference type="EMBL" id="RIB27763.1"/>
    </source>
</evidence>
<dbReference type="OrthoDB" id="413582at2759"/>
<gene>
    <name evidence="2" type="ORF">C2G38_1952773</name>
</gene>
<keyword evidence="2" id="KW-0808">Transferase</keyword>
<dbReference type="InterPro" id="IPR000719">
    <property type="entry name" value="Prot_kinase_dom"/>
</dbReference>
<dbReference type="PROSITE" id="PS00108">
    <property type="entry name" value="PROTEIN_KINASE_ST"/>
    <property type="match status" value="1"/>
</dbReference>
<feature type="non-terminal residue" evidence="2">
    <location>
        <position position="1"/>
    </location>
</feature>
<dbReference type="Proteomes" id="UP000266673">
    <property type="component" value="Unassembled WGS sequence"/>
</dbReference>
<dbReference type="GO" id="GO:0004674">
    <property type="term" value="F:protein serine/threonine kinase activity"/>
    <property type="evidence" value="ECO:0007669"/>
    <property type="project" value="TreeGrafter"/>
</dbReference>
<protein>
    <submittedName>
        <fullName evidence="2">Kinase-like domain-containing protein</fullName>
    </submittedName>
</protein>
<accession>A0A397W661</accession>
<dbReference type="GO" id="GO:0005524">
    <property type="term" value="F:ATP binding"/>
    <property type="evidence" value="ECO:0007669"/>
    <property type="project" value="InterPro"/>
</dbReference>
<dbReference type="EMBL" id="QKWP01000088">
    <property type="protein sequence ID" value="RIB27763.1"/>
    <property type="molecule type" value="Genomic_DNA"/>
</dbReference>
<dbReference type="SUPFAM" id="SSF56112">
    <property type="entry name" value="Protein kinase-like (PK-like)"/>
    <property type="match status" value="1"/>
</dbReference>
<reference evidence="2 3" key="1">
    <citation type="submission" date="2018-06" db="EMBL/GenBank/DDBJ databases">
        <title>Comparative genomics reveals the genomic features of Rhizophagus irregularis, R. cerebriforme, R. diaphanum and Gigaspora rosea, and their symbiotic lifestyle signature.</title>
        <authorList>
            <person name="Morin E."/>
            <person name="San Clemente H."/>
            <person name="Chen E.C.H."/>
            <person name="De La Providencia I."/>
            <person name="Hainaut M."/>
            <person name="Kuo A."/>
            <person name="Kohler A."/>
            <person name="Murat C."/>
            <person name="Tang N."/>
            <person name="Roy S."/>
            <person name="Loubradou J."/>
            <person name="Henrissat B."/>
            <person name="Grigoriev I.V."/>
            <person name="Corradi N."/>
            <person name="Roux C."/>
            <person name="Martin F.M."/>
        </authorList>
    </citation>
    <scope>NUCLEOTIDE SEQUENCE [LARGE SCALE GENOMIC DNA]</scope>
    <source>
        <strain evidence="2 3">DAOM 194757</strain>
    </source>
</reference>
<dbReference type="Pfam" id="PF00069">
    <property type="entry name" value="Pkinase"/>
    <property type="match status" value="1"/>
</dbReference>
<proteinExistence type="predicted"/>
<dbReference type="STRING" id="44941.A0A397W661"/>
<evidence type="ECO:0000259" key="1">
    <source>
        <dbReference type="PROSITE" id="PS50011"/>
    </source>
</evidence>
<dbReference type="Gene3D" id="1.10.510.10">
    <property type="entry name" value="Transferase(Phosphotransferase) domain 1"/>
    <property type="match status" value="1"/>
</dbReference>
<dbReference type="InterPro" id="IPR011009">
    <property type="entry name" value="Kinase-like_dom_sf"/>
</dbReference>
<comment type="caution">
    <text evidence="2">The sequence shown here is derived from an EMBL/GenBank/DDBJ whole genome shotgun (WGS) entry which is preliminary data.</text>
</comment>
<dbReference type="InterPro" id="IPR051681">
    <property type="entry name" value="Ser/Thr_Kinases-Pseudokinases"/>
</dbReference>
<keyword evidence="3" id="KW-1185">Reference proteome</keyword>
<organism evidence="2 3">
    <name type="scientific">Gigaspora rosea</name>
    <dbReference type="NCBI Taxonomy" id="44941"/>
    <lineage>
        <taxon>Eukaryota</taxon>
        <taxon>Fungi</taxon>
        <taxon>Fungi incertae sedis</taxon>
        <taxon>Mucoromycota</taxon>
        <taxon>Glomeromycotina</taxon>
        <taxon>Glomeromycetes</taxon>
        <taxon>Diversisporales</taxon>
        <taxon>Gigasporaceae</taxon>
        <taxon>Gigaspora</taxon>
    </lineage>
</organism>
<name>A0A397W661_9GLOM</name>
<keyword evidence="2" id="KW-0418">Kinase</keyword>
<dbReference type="PANTHER" id="PTHR44329">
    <property type="entry name" value="SERINE/THREONINE-PROTEIN KINASE TNNI3K-RELATED"/>
    <property type="match status" value="1"/>
</dbReference>
<dbReference type="AlphaFoldDB" id="A0A397W661"/>